<evidence type="ECO:0000313" key="2">
    <source>
        <dbReference type="Proteomes" id="UP000575985"/>
    </source>
</evidence>
<sequence>MWMFVFVWSDVSARPGACPARPQSVFQCARSVGRSRPAAGQSRSAARFSVIRTRVRVAAPVPPLGV</sequence>
<proteinExistence type="predicted"/>
<organism evidence="1 2">
    <name type="scientific">Streptomonospora nanhaiensis</name>
    <dbReference type="NCBI Taxonomy" id="1323731"/>
    <lineage>
        <taxon>Bacteria</taxon>
        <taxon>Bacillati</taxon>
        <taxon>Actinomycetota</taxon>
        <taxon>Actinomycetes</taxon>
        <taxon>Streptosporangiales</taxon>
        <taxon>Nocardiopsidaceae</taxon>
        <taxon>Streptomonospora</taxon>
    </lineage>
</organism>
<protein>
    <submittedName>
        <fullName evidence="1">Uncharacterized protein</fullName>
    </submittedName>
</protein>
<dbReference type="AlphaFoldDB" id="A0A853BKC5"/>
<gene>
    <name evidence="1" type="ORF">HNR12_001253</name>
</gene>
<evidence type="ECO:0000313" key="1">
    <source>
        <dbReference type="EMBL" id="NYI94976.1"/>
    </source>
</evidence>
<keyword evidence="2" id="KW-1185">Reference proteome</keyword>
<name>A0A853BKC5_9ACTN</name>
<dbReference type="EMBL" id="JACCFO010000001">
    <property type="protein sequence ID" value="NYI94976.1"/>
    <property type="molecule type" value="Genomic_DNA"/>
</dbReference>
<comment type="caution">
    <text evidence="1">The sequence shown here is derived from an EMBL/GenBank/DDBJ whole genome shotgun (WGS) entry which is preliminary data.</text>
</comment>
<accession>A0A853BKC5</accession>
<reference evidence="1 2" key="1">
    <citation type="submission" date="2020-07" db="EMBL/GenBank/DDBJ databases">
        <title>Sequencing the genomes of 1000 actinobacteria strains.</title>
        <authorList>
            <person name="Klenk H.-P."/>
        </authorList>
    </citation>
    <scope>NUCLEOTIDE SEQUENCE [LARGE SCALE GENOMIC DNA]</scope>
    <source>
        <strain evidence="1 2">DSM 45927</strain>
    </source>
</reference>
<dbReference type="Proteomes" id="UP000575985">
    <property type="component" value="Unassembled WGS sequence"/>
</dbReference>